<dbReference type="InterPro" id="IPR006342">
    <property type="entry name" value="FkbM_mtfrase"/>
</dbReference>
<dbReference type="PANTHER" id="PTHR36973:SF4">
    <property type="entry name" value="NODULATION PROTEIN"/>
    <property type="match status" value="1"/>
</dbReference>
<dbReference type="Gene3D" id="3.40.50.150">
    <property type="entry name" value="Vaccinia Virus protein VP39"/>
    <property type="match status" value="1"/>
</dbReference>
<comment type="caution">
    <text evidence="2">The sequence shown here is derived from an EMBL/GenBank/DDBJ whole genome shotgun (WGS) entry which is preliminary data.</text>
</comment>
<evidence type="ECO:0000313" key="2">
    <source>
        <dbReference type="EMBL" id="PIR41643.1"/>
    </source>
</evidence>
<evidence type="ECO:0000259" key="1">
    <source>
        <dbReference type="Pfam" id="PF05050"/>
    </source>
</evidence>
<sequence length="242" mass="27159">MNRVFKKSVKNLFYFFGLKINFVSKGELTEAQKIAWLRKLDVKTIIDVGASKGNVSLNLHKIFPTAKIYAFEPLLDCCEIIKKKLAGIANVRIFNLAISDHRGHSKIFRSAYSGASSMIPMASLHKDLFPVTAGQSVQDVQVDTLDNCFEKLEYDSPVLIKIDVQGLEDKVIKGGQVTFSRAKILLVETSFSRLYEGQPLFNDICRQLEDLGFRYAGVWGNGDFRSPIDGSPLQQDSIFIKD</sequence>
<proteinExistence type="predicted"/>
<name>A0A2H0R562_9BACT</name>
<accession>A0A2H0R562</accession>
<reference evidence="2 3" key="1">
    <citation type="submission" date="2017-09" db="EMBL/GenBank/DDBJ databases">
        <title>Depth-based differentiation of microbial function through sediment-hosted aquifers and enrichment of novel symbionts in the deep terrestrial subsurface.</title>
        <authorList>
            <person name="Probst A.J."/>
            <person name="Ladd B."/>
            <person name="Jarett J.K."/>
            <person name="Geller-Mcgrath D.E."/>
            <person name="Sieber C.M."/>
            <person name="Emerson J.B."/>
            <person name="Anantharaman K."/>
            <person name="Thomas B.C."/>
            <person name="Malmstrom R."/>
            <person name="Stieglmeier M."/>
            <person name="Klingl A."/>
            <person name="Woyke T."/>
            <person name="Ryan C.M."/>
            <person name="Banfield J.F."/>
        </authorList>
    </citation>
    <scope>NUCLEOTIDE SEQUENCE [LARGE SCALE GENOMIC DNA]</scope>
    <source>
        <strain evidence="2">CG10_big_fil_rev_8_21_14_0_10_46_23</strain>
    </source>
</reference>
<dbReference type="SUPFAM" id="SSF53335">
    <property type="entry name" value="S-adenosyl-L-methionine-dependent methyltransferases"/>
    <property type="match status" value="1"/>
</dbReference>
<evidence type="ECO:0000313" key="3">
    <source>
        <dbReference type="Proteomes" id="UP000230232"/>
    </source>
</evidence>
<gene>
    <name evidence="2" type="ORF">COV31_00185</name>
</gene>
<feature type="domain" description="Methyltransferase FkbM" evidence="1">
    <location>
        <begin position="47"/>
        <end position="215"/>
    </location>
</feature>
<dbReference type="EMBL" id="PCXO01000003">
    <property type="protein sequence ID" value="PIR41643.1"/>
    <property type="molecule type" value="Genomic_DNA"/>
</dbReference>
<dbReference type="Proteomes" id="UP000230232">
    <property type="component" value="Unassembled WGS sequence"/>
</dbReference>
<protein>
    <recommendedName>
        <fullName evidence="1">Methyltransferase FkbM domain-containing protein</fullName>
    </recommendedName>
</protein>
<dbReference type="InterPro" id="IPR029063">
    <property type="entry name" value="SAM-dependent_MTases_sf"/>
</dbReference>
<dbReference type="Pfam" id="PF05050">
    <property type="entry name" value="Methyltransf_21"/>
    <property type="match status" value="1"/>
</dbReference>
<dbReference type="NCBIfam" id="TIGR01444">
    <property type="entry name" value="fkbM_fam"/>
    <property type="match status" value="1"/>
</dbReference>
<dbReference type="GO" id="GO:0008171">
    <property type="term" value="F:O-methyltransferase activity"/>
    <property type="evidence" value="ECO:0007669"/>
    <property type="project" value="TreeGrafter"/>
</dbReference>
<organism evidence="2 3">
    <name type="scientific">Candidatus Yanofskybacteria bacterium CG10_big_fil_rev_8_21_14_0_10_46_23</name>
    <dbReference type="NCBI Taxonomy" id="1975098"/>
    <lineage>
        <taxon>Bacteria</taxon>
        <taxon>Candidatus Yanofskyibacteriota</taxon>
    </lineage>
</organism>
<dbReference type="PANTHER" id="PTHR36973">
    <property type="entry name" value="SLL1456 PROTEIN-RELATED"/>
    <property type="match status" value="1"/>
</dbReference>
<dbReference type="AlphaFoldDB" id="A0A2H0R562"/>
<dbReference type="InterPro" id="IPR053188">
    <property type="entry name" value="FkbM_Methyltransferase"/>
</dbReference>